<dbReference type="EMBL" id="WWCU01000005">
    <property type="protein sequence ID" value="MYN07014.1"/>
    <property type="molecule type" value="Genomic_DNA"/>
</dbReference>
<keyword evidence="6 13" id="KW-0732">Signal</keyword>
<accession>A0A7X4KKD6</accession>
<evidence type="ECO:0000256" key="3">
    <source>
        <dbReference type="ARBA" id="ARBA00011245"/>
    </source>
</evidence>
<dbReference type="Proteomes" id="UP000450676">
    <property type="component" value="Unassembled WGS sequence"/>
</dbReference>
<keyword evidence="10" id="KW-0143">Chaperone</keyword>
<comment type="caution">
    <text evidence="14">The sequence shown here is derived from an EMBL/GenBank/DDBJ whole genome shotgun (WGS) entry which is preliminary data.</text>
</comment>
<keyword evidence="8" id="KW-0472">Membrane</keyword>
<sequence length="206" mass="21695">MRAHVMRRAAMVFALGSAALLSGCATTSGLTGAGYDVELAGRLNAAYSKEGRDENITVRFIWQQNAERTDIAIQAPPLNQTVATISVTPRLATLTESGKAPRSATDIDALSTQALGWTLPVSGMRDWLQGRATAAGGKPFVANPAADGAANSVTTADGWRVSWVSWHDAAPGGKSAVQQPKRIDAERGATGKLDHMSIRVIIEAQN</sequence>
<keyword evidence="7" id="KW-0653">Protein transport</keyword>
<keyword evidence="11" id="KW-0998">Cell outer membrane</keyword>
<evidence type="ECO:0000256" key="7">
    <source>
        <dbReference type="ARBA" id="ARBA00022927"/>
    </source>
</evidence>
<comment type="similarity">
    <text evidence="2">Belongs to the LolB family.</text>
</comment>
<dbReference type="CDD" id="cd16326">
    <property type="entry name" value="LolB"/>
    <property type="match status" value="1"/>
</dbReference>
<evidence type="ECO:0000313" key="15">
    <source>
        <dbReference type="Proteomes" id="UP000450676"/>
    </source>
</evidence>
<protein>
    <recommendedName>
        <fullName evidence="4">Outer-membrane lipoprotein LolB</fullName>
    </recommendedName>
</protein>
<evidence type="ECO:0000256" key="9">
    <source>
        <dbReference type="ARBA" id="ARBA00023139"/>
    </source>
</evidence>
<evidence type="ECO:0000256" key="6">
    <source>
        <dbReference type="ARBA" id="ARBA00022729"/>
    </source>
</evidence>
<dbReference type="Gene3D" id="2.50.20.10">
    <property type="entry name" value="Lipoprotein localisation LolA/LolB/LppX"/>
    <property type="match status" value="1"/>
</dbReference>
<evidence type="ECO:0000256" key="13">
    <source>
        <dbReference type="SAM" id="SignalP"/>
    </source>
</evidence>
<evidence type="ECO:0000256" key="4">
    <source>
        <dbReference type="ARBA" id="ARBA00016202"/>
    </source>
</evidence>
<evidence type="ECO:0000256" key="2">
    <source>
        <dbReference type="ARBA" id="ARBA00009696"/>
    </source>
</evidence>
<dbReference type="Pfam" id="PF03550">
    <property type="entry name" value="LolB"/>
    <property type="match status" value="1"/>
</dbReference>
<name>A0A7X4KKD6_9BURK</name>
<feature type="signal peptide" evidence="13">
    <location>
        <begin position="1"/>
        <end position="24"/>
    </location>
</feature>
<evidence type="ECO:0000256" key="11">
    <source>
        <dbReference type="ARBA" id="ARBA00023237"/>
    </source>
</evidence>
<evidence type="ECO:0000256" key="12">
    <source>
        <dbReference type="ARBA" id="ARBA00023288"/>
    </source>
</evidence>
<dbReference type="AlphaFoldDB" id="A0A7X4KKD6"/>
<dbReference type="SUPFAM" id="SSF89392">
    <property type="entry name" value="Prokaryotic lipoproteins and lipoprotein localization factors"/>
    <property type="match status" value="1"/>
</dbReference>
<comment type="subcellular location">
    <subcellularLocation>
        <location evidence="1">Cell outer membrane</location>
        <topology evidence="1">Lipid-anchor</topology>
    </subcellularLocation>
</comment>
<gene>
    <name evidence="14" type="ORF">GTP77_06640</name>
</gene>
<keyword evidence="9" id="KW-0564">Palmitate</keyword>
<evidence type="ECO:0000256" key="8">
    <source>
        <dbReference type="ARBA" id="ARBA00023136"/>
    </source>
</evidence>
<dbReference type="PROSITE" id="PS51257">
    <property type="entry name" value="PROKAR_LIPOPROTEIN"/>
    <property type="match status" value="1"/>
</dbReference>
<comment type="subunit">
    <text evidence="3">Monomer.</text>
</comment>
<feature type="chain" id="PRO_5031400319" description="Outer-membrane lipoprotein LolB" evidence="13">
    <location>
        <begin position="25"/>
        <end position="206"/>
    </location>
</feature>
<keyword evidence="5" id="KW-0813">Transport</keyword>
<proteinExistence type="inferred from homology"/>
<evidence type="ECO:0000256" key="1">
    <source>
        <dbReference type="ARBA" id="ARBA00004459"/>
    </source>
</evidence>
<dbReference type="InterPro" id="IPR004565">
    <property type="entry name" value="OM_lipoprot_LolB"/>
</dbReference>
<organism evidence="14 15">
    <name type="scientific">Pseudoduganella aquatica</name>
    <dbReference type="NCBI Taxonomy" id="2660641"/>
    <lineage>
        <taxon>Bacteria</taxon>
        <taxon>Pseudomonadati</taxon>
        <taxon>Pseudomonadota</taxon>
        <taxon>Betaproteobacteria</taxon>
        <taxon>Burkholderiales</taxon>
        <taxon>Oxalobacteraceae</taxon>
        <taxon>Telluria group</taxon>
        <taxon>Pseudoduganella</taxon>
    </lineage>
</organism>
<dbReference type="InterPro" id="IPR029046">
    <property type="entry name" value="LolA/LolB/LppX"/>
</dbReference>
<evidence type="ECO:0000256" key="10">
    <source>
        <dbReference type="ARBA" id="ARBA00023186"/>
    </source>
</evidence>
<keyword evidence="15" id="KW-1185">Reference proteome</keyword>
<evidence type="ECO:0000256" key="5">
    <source>
        <dbReference type="ARBA" id="ARBA00022448"/>
    </source>
</evidence>
<dbReference type="GO" id="GO:0009279">
    <property type="term" value="C:cell outer membrane"/>
    <property type="evidence" value="ECO:0007669"/>
    <property type="project" value="UniProtKB-SubCell"/>
</dbReference>
<evidence type="ECO:0000313" key="14">
    <source>
        <dbReference type="EMBL" id="MYN07014.1"/>
    </source>
</evidence>
<reference evidence="14 15" key="1">
    <citation type="submission" date="2019-12" db="EMBL/GenBank/DDBJ databases">
        <title>Novel species isolated from a subtropical stream in China.</title>
        <authorList>
            <person name="Lu H."/>
        </authorList>
    </citation>
    <scope>NUCLEOTIDE SEQUENCE [LARGE SCALE GENOMIC DNA]</scope>
    <source>
        <strain evidence="14 15">FT127W</strain>
    </source>
</reference>
<dbReference type="GO" id="GO:0015031">
    <property type="term" value="P:protein transport"/>
    <property type="evidence" value="ECO:0007669"/>
    <property type="project" value="UniProtKB-KW"/>
</dbReference>
<keyword evidence="12 14" id="KW-0449">Lipoprotein</keyword>